<keyword evidence="1" id="KW-0175">Coiled coil</keyword>
<dbReference type="AlphaFoldDB" id="A0A7G5XBG2"/>
<reference evidence="4" key="1">
    <citation type="submission" date="2020-08" db="EMBL/GenBank/DDBJ databases">
        <title>Lacibacter sp. S13-6-6 genome sequencing.</title>
        <authorList>
            <person name="Jin L."/>
        </authorList>
    </citation>
    <scope>NUCLEOTIDE SEQUENCE [LARGE SCALE GENOMIC DNA]</scope>
    <source>
        <strain evidence="4">S13-6-6</strain>
    </source>
</reference>
<keyword evidence="2" id="KW-0472">Membrane</keyword>
<name>A0A7G5XBG2_9BACT</name>
<dbReference type="Proteomes" id="UP000515344">
    <property type="component" value="Chromosome"/>
</dbReference>
<protein>
    <recommendedName>
        <fullName evidence="5">Chromosome segregation protein SMC</fullName>
    </recommendedName>
</protein>
<proteinExistence type="predicted"/>
<evidence type="ECO:0000313" key="4">
    <source>
        <dbReference type="Proteomes" id="UP000515344"/>
    </source>
</evidence>
<keyword evidence="2" id="KW-1133">Transmembrane helix</keyword>
<dbReference type="EMBL" id="CP060007">
    <property type="protein sequence ID" value="QNA42815.1"/>
    <property type="molecule type" value="Genomic_DNA"/>
</dbReference>
<evidence type="ECO:0008006" key="5">
    <source>
        <dbReference type="Google" id="ProtNLM"/>
    </source>
</evidence>
<keyword evidence="2" id="KW-0812">Transmembrane</keyword>
<evidence type="ECO:0000256" key="2">
    <source>
        <dbReference type="SAM" id="Phobius"/>
    </source>
</evidence>
<evidence type="ECO:0000256" key="1">
    <source>
        <dbReference type="SAM" id="Coils"/>
    </source>
</evidence>
<organism evidence="3 4">
    <name type="scientific">Lacibacter sediminis</name>
    <dbReference type="NCBI Taxonomy" id="2760713"/>
    <lineage>
        <taxon>Bacteria</taxon>
        <taxon>Pseudomonadati</taxon>
        <taxon>Bacteroidota</taxon>
        <taxon>Chitinophagia</taxon>
        <taxon>Chitinophagales</taxon>
        <taxon>Chitinophagaceae</taxon>
        <taxon>Lacibacter</taxon>
    </lineage>
</organism>
<keyword evidence="4" id="KW-1185">Reference proteome</keyword>
<feature type="transmembrane region" description="Helical" evidence="2">
    <location>
        <begin position="25"/>
        <end position="44"/>
    </location>
</feature>
<feature type="coiled-coil region" evidence="1">
    <location>
        <begin position="116"/>
        <end position="185"/>
    </location>
</feature>
<dbReference type="RefSeq" id="WP_182801081.1">
    <property type="nucleotide sequence ID" value="NZ_CP060007.1"/>
</dbReference>
<gene>
    <name evidence="3" type="ORF">H4075_11980</name>
</gene>
<dbReference type="KEGG" id="lacs:H4075_11980"/>
<accession>A0A7G5XBG2</accession>
<sequence>MSYSNYPSAAPQDNPPAAPKNSNRGLIYGLLIAALLGTWGYIIWDKSKTKEVTTQLQAQLSTSDSSKGAIQTEYNSALQRLDELTSMNASMDSLVKTKDSEIGNMKKRIQTLLNKQNKTAADLAEAKRLINELNEKISGFVVEVETLRGENLQLKTDKQELTVQKEALQVQYDQTSAEKKVVEEKLDVASTLNASNINIVTIDERKNGKEKEKDVAKRVDKIRLSFNVFNRVGEEGTTKDVYVVITDPTGQVVSNEALGSGRFTTREEGERVFTKMSTLTFAAGKTTPVSIEWKPGAKFVEGAYKVEIYNNGFKIGEGSKTLRKGGLFS</sequence>
<evidence type="ECO:0000313" key="3">
    <source>
        <dbReference type="EMBL" id="QNA42815.1"/>
    </source>
</evidence>